<sequence length="76" mass="8163">MQGLSLKATSLIECSILLLRISVPTAAALTMFLVCSSFNFLFTTCPSNTRHNSIGNEIGFSLDPHSKHGTNGYSIS</sequence>
<keyword evidence="1" id="KW-1133">Transmembrane helix</keyword>
<reference evidence="2" key="1">
    <citation type="journal article" date="2018" name="PLoS Negl. Trop. Dis.">
        <title>An insight into the salivary gland and fat body transcriptome of Panstrongylus lignarius (Hemiptera: Heteroptera), the main vector of Chagas disease in Peru.</title>
        <authorList>
            <person name="Nevoa J.C."/>
            <person name="Mendes M.T."/>
            <person name="da Silva M.V."/>
            <person name="Soares S.C."/>
            <person name="Oliveira C.J.F."/>
            <person name="Ribeiro J.M.C."/>
        </authorList>
    </citation>
    <scope>NUCLEOTIDE SEQUENCE</scope>
</reference>
<dbReference type="EMBL" id="GFTR01000653">
    <property type="protein sequence ID" value="JAW15773.1"/>
    <property type="molecule type" value="Transcribed_RNA"/>
</dbReference>
<proteinExistence type="predicted"/>
<evidence type="ECO:0000313" key="2">
    <source>
        <dbReference type="EMBL" id="JAW15773.1"/>
    </source>
</evidence>
<dbReference type="AlphaFoldDB" id="A0A224Y4Z2"/>
<feature type="transmembrane region" description="Helical" evidence="1">
    <location>
        <begin position="21"/>
        <end position="42"/>
    </location>
</feature>
<protein>
    <submittedName>
        <fullName evidence="2">Uncharacterized protein</fullName>
    </submittedName>
</protein>
<name>A0A224Y4Z2_9HEMI</name>
<organism evidence="2">
    <name type="scientific">Panstrongylus lignarius</name>
    <dbReference type="NCBI Taxonomy" id="156445"/>
    <lineage>
        <taxon>Eukaryota</taxon>
        <taxon>Metazoa</taxon>
        <taxon>Ecdysozoa</taxon>
        <taxon>Arthropoda</taxon>
        <taxon>Hexapoda</taxon>
        <taxon>Insecta</taxon>
        <taxon>Pterygota</taxon>
        <taxon>Neoptera</taxon>
        <taxon>Paraneoptera</taxon>
        <taxon>Hemiptera</taxon>
        <taxon>Heteroptera</taxon>
        <taxon>Panheteroptera</taxon>
        <taxon>Cimicomorpha</taxon>
        <taxon>Reduviidae</taxon>
        <taxon>Triatominae</taxon>
        <taxon>Panstrongylus</taxon>
    </lineage>
</organism>
<accession>A0A224Y4Z2</accession>
<evidence type="ECO:0000256" key="1">
    <source>
        <dbReference type="SAM" id="Phobius"/>
    </source>
</evidence>
<keyword evidence="1" id="KW-0812">Transmembrane</keyword>
<keyword evidence="1" id="KW-0472">Membrane</keyword>